<feature type="compositionally biased region" description="Low complexity" evidence="1">
    <location>
        <begin position="13"/>
        <end position="23"/>
    </location>
</feature>
<evidence type="ECO:0000256" key="1">
    <source>
        <dbReference type="SAM" id="MobiDB-lite"/>
    </source>
</evidence>
<protein>
    <submittedName>
        <fullName evidence="2">Uncharacterized protein</fullName>
    </submittedName>
</protein>
<name>A0A822YK84_NELNU</name>
<feature type="region of interest" description="Disordered" evidence="1">
    <location>
        <begin position="1"/>
        <end position="30"/>
    </location>
</feature>
<organism evidence="2 3">
    <name type="scientific">Nelumbo nucifera</name>
    <name type="common">Sacred lotus</name>
    <dbReference type="NCBI Taxonomy" id="4432"/>
    <lineage>
        <taxon>Eukaryota</taxon>
        <taxon>Viridiplantae</taxon>
        <taxon>Streptophyta</taxon>
        <taxon>Embryophyta</taxon>
        <taxon>Tracheophyta</taxon>
        <taxon>Spermatophyta</taxon>
        <taxon>Magnoliopsida</taxon>
        <taxon>Proteales</taxon>
        <taxon>Nelumbonaceae</taxon>
        <taxon>Nelumbo</taxon>
    </lineage>
</organism>
<dbReference type="Proteomes" id="UP000607653">
    <property type="component" value="Unassembled WGS sequence"/>
</dbReference>
<reference evidence="2 3" key="1">
    <citation type="journal article" date="2020" name="Mol. Biol. Evol.">
        <title>Distinct Expression and Methylation Patterns for Genes with Different Fates following a Single Whole-Genome Duplication in Flowering Plants.</title>
        <authorList>
            <person name="Shi T."/>
            <person name="Rahmani R.S."/>
            <person name="Gugger P.F."/>
            <person name="Wang M."/>
            <person name="Li H."/>
            <person name="Zhang Y."/>
            <person name="Li Z."/>
            <person name="Wang Q."/>
            <person name="Van de Peer Y."/>
            <person name="Marchal K."/>
            <person name="Chen J."/>
        </authorList>
    </citation>
    <scope>NUCLEOTIDE SEQUENCE [LARGE SCALE GENOMIC DNA]</scope>
    <source>
        <tissue evidence="2">Leaf</tissue>
    </source>
</reference>
<keyword evidence="3" id="KW-1185">Reference proteome</keyword>
<sequence>MEETENADKKSCPESSLPASSSSQENGPVD</sequence>
<dbReference type="AlphaFoldDB" id="A0A822YK84"/>
<evidence type="ECO:0000313" key="2">
    <source>
        <dbReference type="EMBL" id="DAD32917.1"/>
    </source>
</evidence>
<feature type="compositionally biased region" description="Basic and acidic residues" evidence="1">
    <location>
        <begin position="1"/>
        <end position="12"/>
    </location>
</feature>
<evidence type="ECO:0000313" key="3">
    <source>
        <dbReference type="Proteomes" id="UP000607653"/>
    </source>
</evidence>
<proteinExistence type="predicted"/>
<gene>
    <name evidence="2" type="ORF">HUJ06_011768</name>
</gene>
<dbReference type="EMBL" id="DUZY01000003">
    <property type="protein sequence ID" value="DAD32917.1"/>
    <property type="molecule type" value="Genomic_DNA"/>
</dbReference>
<comment type="caution">
    <text evidence="2">The sequence shown here is derived from an EMBL/GenBank/DDBJ whole genome shotgun (WGS) entry which is preliminary data.</text>
</comment>
<accession>A0A822YK84</accession>